<dbReference type="PANTHER" id="PTHR45138">
    <property type="entry name" value="REGULATORY COMPONENTS OF SENSORY TRANSDUCTION SYSTEM"/>
    <property type="match status" value="1"/>
</dbReference>
<dbReference type="InterPro" id="IPR050469">
    <property type="entry name" value="Diguanylate_Cyclase"/>
</dbReference>
<evidence type="ECO:0000313" key="2">
    <source>
        <dbReference type="EMBL" id="VAV94176.1"/>
    </source>
</evidence>
<dbReference type="InterPro" id="IPR043128">
    <property type="entry name" value="Rev_trsase/Diguanyl_cyclase"/>
</dbReference>
<dbReference type="Pfam" id="PF00990">
    <property type="entry name" value="GGDEF"/>
    <property type="match status" value="1"/>
</dbReference>
<dbReference type="EMBL" id="UOED01000087">
    <property type="protein sequence ID" value="VAV94176.1"/>
    <property type="molecule type" value="Genomic_DNA"/>
</dbReference>
<dbReference type="AlphaFoldDB" id="A0A3B0S019"/>
<gene>
    <name evidence="2" type="ORF">MNBD_ALPHA02-732</name>
</gene>
<evidence type="ECO:0000259" key="1">
    <source>
        <dbReference type="PROSITE" id="PS50887"/>
    </source>
</evidence>
<sequence length="229" mass="25844">MNHFTFPQKTPDTLPANEINKLTNELLMNFKVSGKNLSTKSWDILAEILDFVVEAEQTIAEQSARIETLKVMTTTDPLTGLLNRRGLMEELSHAIANAERHNEPALLIYIDLDGFKAVNDTYGHAVGDAKLKFVAKTLLSTIRQTDYAARLGGDEFALLLSHSELEGGKQRARFIQQQLNFSRFKSKNWLIPIRASFGVAEIKAGMKLDEIVQIADSKMYRNKSIRNKY</sequence>
<dbReference type="InterPro" id="IPR029787">
    <property type="entry name" value="Nucleotide_cyclase"/>
</dbReference>
<dbReference type="FunFam" id="3.30.70.270:FF:000001">
    <property type="entry name" value="Diguanylate cyclase domain protein"/>
    <property type="match status" value="1"/>
</dbReference>
<reference evidence="2" key="1">
    <citation type="submission" date="2018-06" db="EMBL/GenBank/DDBJ databases">
        <authorList>
            <person name="Zhirakovskaya E."/>
        </authorList>
    </citation>
    <scope>NUCLEOTIDE SEQUENCE</scope>
</reference>
<organism evidence="2">
    <name type="scientific">hydrothermal vent metagenome</name>
    <dbReference type="NCBI Taxonomy" id="652676"/>
    <lineage>
        <taxon>unclassified sequences</taxon>
        <taxon>metagenomes</taxon>
        <taxon>ecological metagenomes</taxon>
    </lineage>
</organism>
<proteinExistence type="predicted"/>
<dbReference type="PANTHER" id="PTHR45138:SF9">
    <property type="entry name" value="DIGUANYLATE CYCLASE DGCM-RELATED"/>
    <property type="match status" value="1"/>
</dbReference>
<name>A0A3B0S019_9ZZZZ</name>
<dbReference type="SMART" id="SM00267">
    <property type="entry name" value="GGDEF"/>
    <property type="match status" value="1"/>
</dbReference>
<protein>
    <submittedName>
        <fullName evidence="2">Diguanylate cyclase/phosphodiesterase (GGDEF &amp; EAL domains) with PAS/PAC sensor(S)</fullName>
    </submittedName>
</protein>
<feature type="domain" description="GGDEF" evidence="1">
    <location>
        <begin position="103"/>
        <end position="229"/>
    </location>
</feature>
<dbReference type="NCBIfam" id="TIGR00254">
    <property type="entry name" value="GGDEF"/>
    <property type="match status" value="1"/>
</dbReference>
<dbReference type="InterPro" id="IPR000160">
    <property type="entry name" value="GGDEF_dom"/>
</dbReference>
<dbReference type="SUPFAM" id="SSF55073">
    <property type="entry name" value="Nucleotide cyclase"/>
    <property type="match status" value="1"/>
</dbReference>
<accession>A0A3B0S019</accession>
<dbReference type="GO" id="GO:0052621">
    <property type="term" value="F:diguanylate cyclase activity"/>
    <property type="evidence" value="ECO:0007669"/>
    <property type="project" value="TreeGrafter"/>
</dbReference>
<dbReference type="PROSITE" id="PS50887">
    <property type="entry name" value="GGDEF"/>
    <property type="match status" value="1"/>
</dbReference>
<dbReference type="CDD" id="cd01949">
    <property type="entry name" value="GGDEF"/>
    <property type="match status" value="1"/>
</dbReference>
<dbReference type="Gene3D" id="3.30.70.270">
    <property type="match status" value="1"/>
</dbReference>